<protein>
    <submittedName>
        <fullName evidence="2">Uncharacterized protein</fullName>
    </submittedName>
</protein>
<keyword evidence="3" id="KW-1185">Reference proteome</keyword>
<feature type="region of interest" description="Disordered" evidence="1">
    <location>
        <begin position="55"/>
        <end position="74"/>
    </location>
</feature>
<dbReference type="EMBL" id="JACVHF010000015">
    <property type="protein sequence ID" value="MBC9785540.1"/>
    <property type="molecule type" value="Genomic_DNA"/>
</dbReference>
<organism evidence="2 3">
    <name type="scientific">Heliobacterium chlorum</name>
    <dbReference type="NCBI Taxonomy" id="2698"/>
    <lineage>
        <taxon>Bacteria</taxon>
        <taxon>Bacillati</taxon>
        <taxon>Bacillota</taxon>
        <taxon>Clostridia</taxon>
        <taxon>Eubacteriales</taxon>
        <taxon>Heliobacteriaceae</taxon>
        <taxon>Heliobacterium</taxon>
    </lineage>
</organism>
<accession>A0ABR7T448</accession>
<feature type="compositionally biased region" description="Basic and acidic residues" evidence="1">
    <location>
        <begin position="55"/>
        <end position="65"/>
    </location>
</feature>
<sequence>MLLRHSNPRLMTIALRMAGFEIRDVLEWLYTSVFPKSMDVSKAFDKRAGVERHSIGEREVPDKRNGHGRAYGSSLFAGEQTGKIVHYITEPSTDLAKKWDGWGTSIKPAHEPVIMDILTIFRGNPQKQVDR</sequence>
<evidence type="ECO:0000256" key="1">
    <source>
        <dbReference type="SAM" id="MobiDB-lite"/>
    </source>
</evidence>
<reference evidence="2 3" key="1">
    <citation type="submission" date="2020-07" db="EMBL/GenBank/DDBJ databases">
        <title>Draft whole-genome sequence of Heliobacterium chlorum DSM 3682, type strain.</title>
        <authorList>
            <person name="Kyndt J.A."/>
            <person name="Meyer T.E."/>
            <person name="Imhoff J.F."/>
        </authorList>
    </citation>
    <scope>NUCLEOTIDE SEQUENCE [LARGE SCALE GENOMIC DNA]</scope>
    <source>
        <strain evidence="2 3">DSM 3682</strain>
    </source>
</reference>
<proteinExistence type="predicted"/>
<comment type="caution">
    <text evidence="2">The sequence shown here is derived from an EMBL/GenBank/DDBJ whole genome shotgun (WGS) entry which is preliminary data.</text>
</comment>
<dbReference type="Proteomes" id="UP000617402">
    <property type="component" value="Unassembled WGS sequence"/>
</dbReference>
<gene>
    <name evidence="2" type="ORF">H1S01_13615</name>
</gene>
<evidence type="ECO:0000313" key="2">
    <source>
        <dbReference type="EMBL" id="MBC9785540.1"/>
    </source>
</evidence>
<name>A0ABR7T448_HELCL</name>
<dbReference type="RefSeq" id="WP_188040992.1">
    <property type="nucleotide sequence ID" value="NZ_JACVHF010000015.1"/>
</dbReference>
<evidence type="ECO:0000313" key="3">
    <source>
        <dbReference type="Proteomes" id="UP000617402"/>
    </source>
</evidence>